<keyword evidence="1" id="KW-0812">Transmembrane</keyword>
<organism evidence="2 3">
    <name type="scientific">Vicia faba</name>
    <name type="common">Broad bean</name>
    <name type="synonym">Faba vulgaris</name>
    <dbReference type="NCBI Taxonomy" id="3906"/>
    <lineage>
        <taxon>Eukaryota</taxon>
        <taxon>Viridiplantae</taxon>
        <taxon>Streptophyta</taxon>
        <taxon>Embryophyta</taxon>
        <taxon>Tracheophyta</taxon>
        <taxon>Spermatophyta</taxon>
        <taxon>Magnoliopsida</taxon>
        <taxon>eudicotyledons</taxon>
        <taxon>Gunneridae</taxon>
        <taxon>Pentapetalae</taxon>
        <taxon>rosids</taxon>
        <taxon>fabids</taxon>
        <taxon>Fabales</taxon>
        <taxon>Fabaceae</taxon>
        <taxon>Papilionoideae</taxon>
        <taxon>50 kb inversion clade</taxon>
        <taxon>NPAAA clade</taxon>
        <taxon>Hologalegina</taxon>
        <taxon>IRL clade</taxon>
        <taxon>Fabeae</taxon>
        <taxon>Vicia</taxon>
    </lineage>
</organism>
<protein>
    <submittedName>
        <fullName evidence="2">Uncharacterized protein</fullName>
    </submittedName>
</protein>
<dbReference type="Proteomes" id="UP001157006">
    <property type="component" value="Chromosome 5"/>
</dbReference>
<dbReference type="AlphaFoldDB" id="A0AAV1APA0"/>
<accession>A0AAV1APA0</accession>
<evidence type="ECO:0000313" key="2">
    <source>
        <dbReference type="EMBL" id="CAI8611869.1"/>
    </source>
</evidence>
<keyword evidence="1" id="KW-0472">Membrane</keyword>
<dbReference type="GO" id="GO:0006274">
    <property type="term" value="P:DNA replication termination"/>
    <property type="evidence" value="ECO:0007669"/>
    <property type="project" value="TreeGrafter"/>
</dbReference>
<dbReference type="PANTHER" id="PTHR12775:SF2">
    <property type="entry name" value="REPLICATION TERMINATION FACTOR 2"/>
    <property type="match status" value="1"/>
</dbReference>
<gene>
    <name evidence="2" type="ORF">VFH_V006680</name>
</gene>
<name>A0AAV1APA0_VICFA</name>
<evidence type="ECO:0000256" key="1">
    <source>
        <dbReference type="SAM" id="Phobius"/>
    </source>
</evidence>
<proteinExistence type="predicted"/>
<dbReference type="InterPro" id="IPR006735">
    <property type="entry name" value="Rtf2"/>
</dbReference>
<dbReference type="Pfam" id="PF04641">
    <property type="entry name" value="Rtf2"/>
    <property type="match status" value="1"/>
</dbReference>
<keyword evidence="3" id="KW-1185">Reference proteome</keyword>
<dbReference type="PANTHER" id="PTHR12775">
    <property type="entry name" value="PROTEIN C20ORF43 HOMOLOG"/>
    <property type="match status" value="1"/>
</dbReference>
<feature type="transmembrane region" description="Helical" evidence="1">
    <location>
        <begin position="12"/>
        <end position="32"/>
    </location>
</feature>
<evidence type="ECO:0000313" key="3">
    <source>
        <dbReference type="Proteomes" id="UP001157006"/>
    </source>
</evidence>
<dbReference type="EMBL" id="OX451740">
    <property type="protein sequence ID" value="CAI8611869.1"/>
    <property type="molecule type" value="Genomic_DNA"/>
</dbReference>
<dbReference type="GO" id="GO:0005634">
    <property type="term" value="C:nucleus"/>
    <property type="evidence" value="ECO:0007669"/>
    <property type="project" value="TreeGrafter"/>
</dbReference>
<reference evidence="2 3" key="1">
    <citation type="submission" date="2023-01" db="EMBL/GenBank/DDBJ databases">
        <authorList>
            <person name="Kreplak J."/>
        </authorList>
    </citation>
    <scope>NUCLEOTIDE SEQUENCE [LARGE SCALE GENOMIC DNA]</scope>
</reference>
<sequence length="132" mass="15193">MIALSNSFSLIFPGMITLSNLFSNSSFIILLFHPLWKIHPGDSTFSKMYAEKKPDKVDPNELRLSKWPNCMLSNEPLREPFVIDKLGNILNKEAFVEVLLGKKLPKEFGYIKGLKEFWYIKKFGYIRASSMG</sequence>
<keyword evidence="1" id="KW-1133">Transmembrane helix</keyword>